<organism evidence="2 3">
    <name type="scientific">Mangrovimonas spongiae</name>
    <dbReference type="NCBI Taxonomy" id="2494697"/>
    <lineage>
        <taxon>Bacteria</taxon>
        <taxon>Pseudomonadati</taxon>
        <taxon>Bacteroidota</taxon>
        <taxon>Flavobacteriia</taxon>
        <taxon>Flavobacteriales</taxon>
        <taxon>Flavobacteriaceae</taxon>
        <taxon>Mangrovimonas</taxon>
    </lineage>
</organism>
<feature type="transmembrane region" description="Helical" evidence="1">
    <location>
        <begin position="30"/>
        <end position="49"/>
    </location>
</feature>
<evidence type="ECO:0000313" key="2">
    <source>
        <dbReference type="EMBL" id="RSK39348.1"/>
    </source>
</evidence>
<comment type="caution">
    <text evidence="2">The sequence shown here is derived from an EMBL/GenBank/DDBJ whole genome shotgun (WGS) entry which is preliminary data.</text>
</comment>
<keyword evidence="1" id="KW-0472">Membrane</keyword>
<reference evidence="2 3" key="1">
    <citation type="submission" date="2018-12" db="EMBL/GenBank/DDBJ databases">
        <title>Mangrovimonas spongiae sp. nov., a novel member of the genus Mangrovimonas isolated from marine sponge.</title>
        <authorList>
            <person name="Zhuang L."/>
            <person name="Luo L."/>
        </authorList>
    </citation>
    <scope>NUCLEOTIDE SEQUENCE [LARGE SCALE GENOMIC DNA]</scope>
    <source>
        <strain evidence="2 3">HN-E26</strain>
    </source>
</reference>
<protein>
    <submittedName>
        <fullName evidence="2">Uncharacterized protein</fullName>
    </submittedName>
</protein>
<feature type="transmembrane region" description="Helical" evidence="1">
    <location>
        <begin position="7"/>
        <end position="24"/>
    </location>
</feature>
<gene>
    <name evidence="2" type="ORF">EJA19_10520</name>
</gene>
<sequence>MLTDKQSLALCAFVFIGFSFFGILDLLNNYAISGTLLLCFILVIVNLIINKSSGESEDDVQD</sequence>
<accession>A0A428JZ00</accession>
<keyword evidence="1" id="KW-1133">Transmembrane helix</keyword>
<dbReference type="Proteomes" id="UP000270620">
    <property type="component" value="Unassembled WGS sequence"/>
</dbReference>
<keyword evidence="1" id="KW-0812">Transmembrane</keyword>
<evidence type="ECO:0000256" key="1">
    <source>
        <dbReference type="SAM" id="Phobius"/>
    </source>
</evidence>
<keyword evidence="3" id="KW-1185">Reference proteome</keyword>
<name>A0A428JZ00_9FLAO</name>
<evidence type="ECO:0000313" key="3">
    <source>
        <dbReference type="Proteomes" id="UP000270620"/>
    </source>
</evidence>
<proteinExistence type="predicted"/>
<dbReference type="EMBL" id="RWBG01000004">
    <property type="protein sequence ID" value="RSK39348.1"/>
    <property type="molecule type" value="Genomic_DNA"/>
</dbReference>
<dbReference type="AlphaFoldDB" id="A0A428JZ00"/>